<protein>
    <recommendedName>
        <fullName evidence="7 11">Ribosomal RNA large subunit methyltransferase E</fullName>
        <ecNumber evidence="6 11">2.1.1.166</ecNumber>
    </recommendedName>
    <alternativeName>
        <fullName evidence="9 11">23S rRNA Um2552 methyltransferase</fullName>
    </alternativeName>
    <alternativeName>
        <fullName evidence="8 11">rRNA (uridine-2'-O-)-methyltransferase</fullName>
    </alternativeName>
</protein>
<evidence type="ECO:0000313" key="15">
    <source>
        <dbReference type="Proteomes" id="UP000016587"/>
    </source>
</evidence>
<dbReference type="AlphaFoldDB" id="T2GES0"/>
<comment type="subcellular location">
    <subcellularLocation>
        <location evidence="11">Cytoplasm</location>
    </subcellularLocation>
</comment>
<evidence type="ECO:0000256" key="7">
    <source>
        <dbReference type="ARBA" id="ARBA00041129"/>
    </source>
</evidence>
<keyword evidence="11" id="KW-0963">Cytoplasm</keyword>
<dbReference type="PANTHER" id="PTHR10920">
    <property type="entry name" value="RIBOSOMAL RNA METHYLTRANSFERASE"/>
    <property type="match status" value="1"/>
</dbReference>
<feature type="binding site" evidence="11">
    <location>
        <position position="69"/>
    </location>
    <ligand>
        <name>S-adenosyl-L-methionine</name>
        <dbReference type="ChEBI" id="CHEBI:59789"/>
    </ligand>
</feature>
<dbReference type="KEGG" id="dgg:DGI_2701"/>
<evidence type="ECO:0000256" key="12">
    <source>
        <dbReference type="PIRSR" id="PIRSR005461-1"/>
    </source>
</evidence>
<dbReference type="STRING" id="1121448.DGI_2701"/>
<comment type="catalytic activity">
    <reaction evidence="10 11">
        <text>uridine(2552) in 23S rRNA + S-adenosyl-L-methionine = 2'-O-methyluridine(2552) in 23S rRNA + S-adenosyl-L-homocysteine + H(+)</text>
        <dbReference type="Rhea" id="RHEA:42720"/>
        <dbReference type="Rhea" id="RHEA-COMP:10202"/>
        <dbReference type="Rhea" id="RHEA-COMP:10203"/>
        <dbReference type="ChEBI" id="CHEBI:15378"/>
        <dbReference type="ChEBI" id="CHEBI:57856"/>
        <dbReference type="ChEBI" id="CHEBI:59789"/>
        <dbReference type="ChEBI" id="CHEBI:65315"/>
        <dbReference type="ChEBI" id="CHEBI:74478"/>
        <dbReference type="EC" id="2.1.1.166"/>
    </reaction>
</comment>
<accession>T2GES0</accession>
<sequence>MKKYQDHFFKKAKQEQYPARSVYKLKEIHNQFKFFTRGQRVLDLGAAPGSWTLYAAEQVGPTGVVLGVDLQETSTGFPPQVIFLQDDVFEPSPVLQELLQIHSPFDVIISDMAPRTTGVKFADQARSHDLCLAALALARSHLVHGGRFVVKVFMGPDSKALQMDMQQSFKTVKIHKPKSSRSESKEIFYVGLDFQGAPV</sequence>
<name>T2GES0_MEGG1</name>
<dbReference type="Pfam" id="PF01728">
    <property type="entry name" value="FtsJ"/>
    <property type="match status" value="1"/>
</dbReference>
<dbReference type="GO" id="GO:0005737">
    <property type="term" value="C:cytoplasm"/>
    <property type="evidence" value="ECO:0007669"/>
    <property type="project" value="UniProtKB-SubCell"/>
</dbReference>
<evidence type="ECO:0000256" key="1">
    <source>
        <dbReference type="ARBA" id="ARBA00022552"/>
    </source>
</evidence>
<keyword evidence="3 11" id="KW-0808">Transferase</keyword>
<dbReference type="GO" id="GO:0008650">
    <property type="term" value="F:rRNA (uridine-2'-O-)-methyltransferase activity"/>
    <property type="evidence" value="ECO:0007669"/>
    <property type="project" value="UniProtKB-UniRule"/>
</dbReference>
<evidence type="ECO:0000256" key="4">
    <source>
        <dbReference type="ARBA" id="ARBA00022691"/>
    </source>
</evidence>
<keyword evidence="1 11" id="KW-0698">rRNA processing</keyword>
<comment type="function">
    <text evidence="5 11">Specifically methylates the uridine in position 2552 of 23S rRNA at the 2'-O position of the ribose in the fully assembled 50S ribosomal subunit.</text>
</comment>
<evidence type="ECO:0000256" key="2">
    <source>
        <dbReference type="ARBA" id="ARBA00022603"/>
    </source>
</evidence>
<keyword evidence="2 11" id="KW-0489">Methyltransferase</keyword>
<comment type="similarity">
    <text evidence="11">Belongs to the class I-like SAM-binding methyltransferase superfamily. RNA methyltransferase RlmE family.</text>
</comment>
<dbReference type="RefSeq" id="WP_021761450.1">
    <property type="nucleotide sequence ID" value="NC_022444.1"/>
</dbReference>
<dbReference type="InterPro" id="IPR015507">
    <property type="entry name" value="rRNA-MeTfrase_E"/>
</dbReference>
<feature type="binding site" evidence="11">
    <location>
        <position position="49"/>
    </location>
    <ligand>
        <name>S-adenosyl-L-methionine</name>
        <dbReference type="ChEBI" id="CHEBI:59789"/>
    </ligand>
</feature>
<feature type="domain" description="Ribosomal RNA methyltransferase FtsJ" evidence="13">
    <location>
        <begin position="17"/>
        <end position="194"/>
    </location>
</feature>
<evidence type="ECO:0000256" key="6">
    <source>
        <dbReference type="ARBA" id="ARBA00038861"/>
    </source>
</evidence>
<keyword evidence="4 11" id="KW-0949">S-adenosyl-L-methionine</keyword>
<organism evidence="14 15">
    <name type="scientific">Megalodesulfovibrio gigas (strain ATCC 19364 / DSM 1382 / NCIMB 9332 / VKM B-1759)</name>
    <name type="common">Desulfovibrio gigas</name>
    <dbReference type="NCBI Taxonomy" id="1121448"/>
    <lineage>
        <taxon>Bacteria</taxon>
        <taxon>Pseudomonadati</taxon>
        <taxon>Thermodesulfobacteriota</taxon>
        <taxon>Desulfovibrionia</taxon>
        <taxon>Desulfovibrionales</taxon>
        <taxon>Desulfovibrionaceae</taxon>
        <taxon>Megalodesulfovibrio</taxon>
    </lineage>
</organism>
<dbReference type="Gene3D" id="3.40.50.150">
    <property type="entry name" value="Vaccinia Virus protein VP39"/>
    <property type="match status" value="1"/>
</dbReference>
<reference evidence="15" key="2">
    <citation type="submission" date="2013-07" db="EMBL/GenBank/DDBJ databases">
        <authorList>
            <person name="Morais-Silva F.O."/>
            <person name="Rezende A.M."/>
            <person name="Pimentel C."/>
            <person name="Resende D.M."/>
            <person name="Santos C.I."/>
            <person name="Clemente C."/>
            <person name="de Oliveira L.M."/>
            <person name="da Silva S.M."/>
            <person name="Costa D.A."/>
            <person name="Varela-Raposo A."/>
            <person name="Horacio E.C.A."/>
            <person name="Matos M."/>
            <person name="Flores O."/>
            <person name="Ruiz J.C."/>
            <person name="Rodrigues-Pousada C."/>
        </authorList>
    </citation>
    <scope>NUCLEOTIDE SEQUENCE [LARGE SCALE GENOMIC DNA]</scope>
    <source>
        <strain evidence="15">ATCC 19364 / DSM 1382 / NCIMB 9332 / VKM B-1759</strain>
    </source>
</reference>
<feature type="binding site" evidence="11">
    <location>
        <position position="51"/>
    </location>
    <ligand>
        <name>S-adenosyl-L-methionine</name>
        <dbReference type="ChEBI" id="CHEBI:59789"/>
    </ligand>
</feature>
<dbReference type="PIRSF" id="PIRSF005461">
    <property type="entry name" value="23S_rRNA_mtase"/>
    <property type="match status" value="1"/>
</dbReference>
<reference evidence="14 15" key="1">
    <citation type="journal article" date="2013" name="J. Bacteriol.">
        <title>Roles of HynAB and Ech, the only two hydrogenases found in the model sulfate reducer Desulfovibrio gigas.</title>
        <authorList>
            <person name="Morais-Silva F.O."/>
            <person name="Santos C.I."/>
            <person name="Rodrigues R."/>
            <person name="Pereira I.A."/>
            <person name="Rodrigues-Pousada C."/>
        </authorList>
    </citation>
    <scope>NUCLEOTIDE SEQUENCE [LARGE SCALE GENOMIC DNA]</scope>
    <source>
        <strain evidence="15">ATCC 19364 / DSM 1382 / NCIMB 9332 / VKM B-1759</strain>
    </source>
</reference>
<evidence type="ECO:0000259" key="13">
    <source>
        <dbReference type="Pfam" id="PF01728"/>
    </source>
</evidence>
<gene>
    <name evidence="11" type="primary">rlmE</name>
    <name evidence="11" type="synonym">ftsJ</name>
    <name evidence="11" type="synonym">rrmJ</name>
    <name evidence="14" type="ORF">DGI_2701</name>
</gene>
<feature type="active site" description="Proton acceptor" evidence="11 12">
    <location>
        <position position="151"/>
    </location>
</feature>
<dbReference type="PATRIC" id="fig|1121448.10.peg.2657"/>
<proteinExistence type="inferred from homology"/>
<dbReference type="EMBL" id="CP006585">
    <property type="protein sequence ID" value="AGW14432.1"/>
    <property type="molecule type" value="Genomic_DNA"/>
</dbReference>
<dbReference type="HOGENOM" id="CLU_009422_4_4_7"/>
<feature type="binding site" evidence="11">
    <location>
        <position position="111"/>
    </location>
    <ligand>
        <name>S-adenosyl-L-methionine</name>
        <dbReference type="ChEBI" id="CHEBI:59789"/>
    </ligand>
</feature>
<evidence type="ECO:0000256" key="8">
    <source>
        <dbReference type="ARBA" id="ARBA00041995"/>
    </source>
</evidence>
<evidence type="ECO:0000256" key="5">
    <source>
        <dbReference type="ARBA" id="ARBA00037569"/>
    </source>
</evidence>
<dbReference type="Proteomes" id="UP000016587">
    <property type="component" value="Chromosome"/>
</dbReference>
<evidence type="ECO:0000313" key="14">
    <source>
        <dbReference type="EMBL" id="AGW14432.1"/>
    </source>
</evidence>
<dbReference type="eggNOG" id="COG0293">
    <property type="taxonomic scope" value="Bacteria"/>
</dbReference>
<feature type="binding site" evidence="11">
    <location>
        <position position="87"/>
    </location>
    <ligand>
        <name>S-adenosyl-L-methionine</name>
        <dbReference type="ChEBI" id="CHEBI:59789"/>
    </ligand>
</feature>
<dbReference type="SUPFAM" id="SSF53335">
    <property type="entry name" value="S-adenosyl-L-methionine-dependent methyltransferases"/>
    <property type="match status" value="1"/>
</dbReference>
<dbReference type="EC" id="2.1.1.166" evidence="6 11"/>
<evidence type="ECO:0000256" key="11">
    <source>
        <dbReference type="HAMAP-Rule" id="MF_01547"/>
    </source>
</evidence>
<dbReference type="HAMAP" id="MF_01547">
    <property type="entry name" value="RNA_methyltr_E"/>
    <property type="match status" value="1"/>
</dbReference>
<dbReference type="OrthoDB" id="9790080at2"/>
<dbReference type="PANTHER" id="PTHR10920:SF18">
    <property type="entry name" value="RRNA METHYLTRANSFERASE 2, MITOCHONDRIAL"/>
    <property type="match status" value="1"/>
</dbReference>
<evidence type="ECO:0000256" key="9">
    <source>
        <dbReference type="ARBA" id="ARBA00042745"/>
    </source>
</evidence>
<dbReference type="CDD" id="cd02440">
    <property type="entry name" value="AdoMet_MTases"/>
    <property type="match status" value="1"/>
</dbReference>
<dbReference type="InterPro" id="IPR029063">
    <property type="entry name" value="SAM-dependent_MTases_sf"/>
</dbReference>
<dbReference type="InterPro" id="IPR002877">
    <property type="entry name" value="RNA_MeTrfase_FtsJ_dom"/>
</dbReference>
<evidence type="ECO:0000256" key="3">
    <source>
        <dbReference type="ARBA" id="ARBA00022679"/>
    </source>
</evidence>
<dbReference type="InterPro" id="IPR050082">
    <property type="entry name" value="RNA_methyltr_RlmE"/>
</dbReference>
<evidence type="ECO:0000256" key="10">
    <source>
        <dbReference type="ARBA" id="ARBA00048970"/>
    </source>
</evidence>
<keyword evidence="15" id="KW-1185">Reference proteome</keyword>